<dbReference type="Proteomes" id="UP000007486">
    <property type="component" value="Chromosome"/>
</dbReference>
<evidence type="ECO:0000256" key="2">
    <source>
        <dbReference type="ARBA" id="ARBA00023125"/>
    </source>
</evidence>
<protein>
    <submittedName>
        <fullName evidence="5">Transcriptional regulator, AraC family</fullName>
    </submittedName>
</protein>
<dbReference type="RefSeq" id="WP_013616964.1">
    <property type="nucleotide sequence ID" value="NC_015164.1"/>
</dbReference>
<dbReference type="PANTHER" id="PTHR43280:SF28">
    <property type="entry name" value="HTH-TYPE TRANSCRIPTIONAL ACTIVATOR RHAS"/>
    <property type="match status" value="1"/>
</dbReference>
<sequence length="190" mass="21908">MESNAIIYIKNMVCRRCIIIVTQIFQKHGTEPLDVQLGKVTLSKPISKKELEPIQQELENCGFEVIDDKRTRIIEQIRTAVIQYVHYNDAPKKKNLSDYISSQCKREYSLLSKLFAETNGITIEKYYIAQKIERVKELLIYGELSISEIADKLHYSSSAHLSTQFRSVTGLSPTQFKQLKNPQLKPLDEV</sequence>
<proteinExistence type="predicted"/>
<feature type="domain" description="HTH araC/xylS-type" evidence="4">
    <location>
        <begin position="79"/>
        <end position="179"/>
    </location>
</feature>
<evidence type="ECO:0000256" key="1">
    <source>
        <dbReference type="ARBA" id="ARBA00023015"/>
    </source>
</evidence>
<evidence type="ECO:0000259" key="4">
    <source>
        <dbReference type="PROSITE" id="PS01124"/>
    </source>
</evidence>
<keyword evidence="1" id="KW-0805">Transcription regulation</keyword>
<dbReference type="PROSITE" id="PS01124">
    <property type="entry name" value="HTH_ARAC_FAMILY_2"/>
    <property type="match status" value="1"/>
</dbReference>
<dbReference type="AlphaFoldDB" id="F0R3A4"/>
<dbReference type="Gene3D" id="1.10.10.60">
    <property type="entry name" value="Homeodomain-like"/>
    <property type="match status" value="1"/>
</dbReference>
<dbReference type="GO" id="GO:0043565">
    <property type="term" value="F:sequence-specific DNA binding"/>
    <property type="evidence" value="ECO:0007669"/>
    <property type="project" value="InterPro"/>
</dbReference>
<dbReference type="KEGG" id="bsa:Bacsa_0921"/>
<reference evidence="5 6" key="1">
    <citation type="journal article" date="2011" name="Stand. Genomic Sci.">
        <title>Complete genome sequence of Bacteroides salanitronis type strain (BL78).</title>
        <authorList>
            <person name="Gronow S."/>
            <person name="Held B."/>
            <person name="Lucas S."/>
            <person name="Lapidus A."/>
            <person name="Del Rio T.G."/>
            <person name="Nolan M."/>
            <person name="Tice H."/>
            <person name="Deshpande S."/>
            <person name="Cheng J.F."/>
            <person name="Pitluck S."/>
            <person name="Liolios K."/>
            <person name="Pagani I."/>
            <person name="Ivanova N."/>
            <person name="Mavromatis K."/>
            <person name="Pati A."/>
            <person name="Tapia R."/>
            <person name="Han C."/>
            <person name="Goodwin L."/>
            <person name="Chen A."/>
            <person name="Palaniappan K."/>
            <person name="Land M."/>
            <person name="Hauser L."/>
            <person name="Chang Y.J."/>
            <person name="Jeffries C.D."/>
            <person name="Brambilla E.M."/>
            <person name="Rohde M."/>
            <person name="Goker M."/>
            <person name="Detter J.C."/>
            <person name="Woyke T."/>
            <person name="Bristow J."/>
            <person name="Markowitz V."/>
            <person name="Hugenholtz P."/>
            <person name="Kyrpides N.C."/>
            <person name="Klenk H.P."/>
            <person name="Eisen J.A."/>
        </authorList>
    </citation>
    <scope>NUCLEOTIDE SEQUENCE [LARGE SCALE GENOMIC DNA]</scope>
    <source>
        <strain evidence="5 6">DSM 18170</strain>
    </source>
</reference>
<accession>F0R3A4</accession>
<keyword evidence="2" id="KW-0238">DNA-binding</keyword>
<dbReference type="EMBL" id="CP002530">
    <property type="protein sequence ID" value="ADY35513.1"/>
    <property type="molecule type" value="Genomic_DNA"/>
</dbReference>
<dbReference type="GO" id="GO:0003700">
    <property type="term" value="F:DNA-binding transcription factor activity"/>
    <property type="evidence" value="ECO:0007669"/>
    <property type="project" value="InterPro"/>
</dbReference>
<dbReference type="InterPro" id="IPR009057">
    <property type="entry name" value="Homeodomain-like_sf"/>
</dbReference>
<dbReference type="SMART" id="SM00342">
    <property type="entry name" value="HTH_ARAC"/>
    <property type="match status" value="1"/>
</dbReference>
<evidence type="ECO:0000256" key="3">
    <source>
        <dbReference type="ARBA" id="ARBA00023163"/>
    </source>
</evidence>
<organism evidence="5 6">
    <name type="scientific">Phocaeicola salanitronis (strain DSM 18170 / JCM 13657 / CCUG 60908 / BL78)</name>
    <name type="common">Bacteroides salanitronis</name>
    <dbReference type="NCBI Taxonomy" id="667015"/>
    <lineage>
        <taxon>Bacteria</taxon>
        <taxon>Pseudomonadati</taxon>
        <taxon>Bacteroidota</taxon>
        <taxon>Bacteroidia</taxon>
        <taxon>Bacteroidales</taxon>
        <taxon>Bacteroidaceae</taxon>
        <taxon>Phocaeicola</taxon>
    </lineage>
</organism>
<dbReference type="InterPro" id="IPR018060">
    <property type="entry name" value="HTH_AraC"/>
</dbReference>
<gene>
    <name evidence="5" type="ordered locus">Bacsa_0921</name>
</gene>
<dbReference type="STRING" id="667015.Bacsa_0921"/>
<dbReference type="PANTHER" id="PTHR43280">
    <property type="entry name" value="ARAC-FAMILY TRANSCRIPTIONAL REGULATOR"/>
    <property type="match status" value="1"/>
</dbReference>
<evidence type="ECO:0000313" key="5">
    <source>
        <dbReference type="EMBL" id="ADY35513.1"/>
    </source>
</evidence>
<keyword evidence="6" id="KW-1185">Reference proteome</keyword>
<dbReference type="HOGENOM" id="CLU_121830_0_0_10"/>
<dbReference type="Pfam" id="PF12833">
    <property type="entry name" value="HTH_18"/>
    <property type="match status" value="1"/>
</dbReference>
<dbReference type="SUPFAM" id="SSF46689">
    <property type="entry name" value="Homeodomain-like"/>
    <property type="match status" value="1"/>
</dbReference>
<dbReference type="eggNOG" id="COG2207">
    <property type="taxonomic scope" value="Bacteria"/>
</dbReference>
<name>F0R3A4_PHOSB</name>
<evidence type="ECO:0000313" key="6">
    <source>
        <dbReference type="Proteomes" id="UP000007486"/>
    </source>
</evidence>
<keyword evidence="3" id="KW-0804">Transcription</keyword>